<dbReference type="Pfam" id="PF05258">
    <property type="entry name" value="DciA"/>
    <property type="match status" value="1"/>
</dbReference>
<protein>
    <submittedName>
        <fullName evidence="1">DUF721 domain-containing protein</fullName>
    </submittedName>
</protein>
<gene>
    <name evidence="1" type="ORF">E2A64_06300</name>
</gene>
<dbReference type="Proteomes" id="UP000295131">
    <property type="component" value="Unassembled WGS sequence"/>
</dbReference>
<proteinExistence type="predicted"/>
<organism evidence="1 2">
    <name type="scientific">Pseudohoeflea suaedae</name>
    <dbReference type="NCBI Taxonomy" id="877384"/>
    <lineage>
        <taxon>Bacteria</taxon>
        <taxon>Pseudomonadati</taxon>
        <taxon>Pseudomonadota</taxon>
        <taxon>Alphaproteobacteria</taxon>
        <taxon>Hyphomicrobiales</taxon>
        <taxon>Rhizobiaceae</taxon>
        <taxon>Pseudohoeflea</taxon>
    </lineage>
</organism>
<dbReference type="InterPro" id="IPR010593">
    <property type="entry name" value="DUF1159"/>
</dbReference>
<comment type="caution">
    <text evidence="1">The sequence shown here is derived from an EMBL/GenBank/DDBJ whole genome shotgun (WGS) entry which is preliminary data.</text>
</comment>
<dbReference type="RefSeq" id="WP_133283539.1">
    <property type="nucleotide sequence ID" value="NZ_SMSI01000001.1"/>
</dbReference>
<dbReference type="PANTHER" id="PTHR36456">
    <property type="entry name" value="UPF0232 PROTEIN SCO3875"/>
    <property type="match status" value="1"/>
</dbReference>
<evidence type="ECO:0000313" key="2">
    <source>
        <dbReference type="Proteomes" id="UP000295131"/>
    </source>
</evidence>
<keyword evidence="2" id="KW-1185">Reference proteome</keyword>
<dbReference type="EMBL" id="SMSI01000001">
    <property type="protein sequence ID" value="TDH38705.1"/>
    <property type="molecule type" value="Genomic_DNA"/>
</dbReference>
<dbReference type="OrthoDB" id="7160947at2"/>
<name>A0A4V3A7G9_9HYPH</name>
<accession>A0A4V3A7G9</accession>
<dbReference type="InterPro" id="IPR007922">
    <property type="entry name" value="DciA-like"/>
</dbReference>
<sequence>MAYKPRRVATLAELANKLVDPLLARKAGINSMLLSSWGEIVGERFSETSRPERIRWPRDNGEAETGAGFSPGQLTVACEGASAVFLMHEERQLVSRVNAFFGFAAVDRIRFVQKPVRQPSQKPPEPKLDRLQKRKLDDILDEVEDPKLRAALERLGTGVLARKNRQT</sequence>
<reference evidence="1 2" key="1">
    <citation type="journal article" date="2013" name="Int. J. Syst. Evol. Microbiol.">
        <title>Hoeflea suaedae sp. nov., an endophytic bacterium isolated from the root of the halophyte Suaeda maritima.</title>
        <authorList>
            <person name="Chung E.J."/>
            <person name="Park J.A."/>
            <person name="Pramanik P."/>
            <person name="Bibi F."/>
            <person name="Jeon C.O."/>
            <person name="Chung Y.R."/>
        </authorList>
    </citation>
    <scope>NUCLEOTIDE SEQUENCE [LARGE SCALE GENOMIC DNA]</scope>
    <source>
        <strain evidence="1 2">YC6898</strain>
    </source>
</reference>
<dbReference type="PIRSF" id="PIRSF032064">
    <property type="entry name" value="UCP032064"/>
    <property type="match status" value="1"/>
</dbReference>
<dbReference type="PANTHER" id="PTHR36456:SF1">
    <property type="entry name" value="UPF0232 PROTEIN SCO3875"/>
    <property type="match status" value="1"/>
</dbReference>
<dbReference type="AlphaFoldDB" id="A0A4V3A7G9"/>
<evidence type="ECO:0000313" key="1">
    <source>
        <dbReference type="EMBL" id="TDH38705.1"/>
    </source>
</evidence>